<evidence type="ECO:0000313" key="2">
    <source>
        <dbReference type="Proteomes" id="UP001165121"/>
    </source>
</evidence>
<organism evidence="1 2">
    <name type="scientific">Phytophthora fragariaefolia</name>
    <dbReference type="NCBI Taxonomy" id="1490495"/>
    <lineage>
        <taxon>Eukaryota</taxon>
        <taxon>Sar</taxon>
        <taxon>Stramenopiles</taxon>
        <taxon>Oomycota</taxon>
        <taxon>Peronosporomycetes</taxon>
        <taxon>Peronosporales</taxon>
        <taxon>Peronosporaceae</taxon>
        <taxon>Phytophthora</taxon>
    </lineage>
</organism>
<dbReference type="EMBL" id="BSXT01002515">
    <property type="protein sequence ID" value="GMF49337.1"/>
    <property type="molecule type" value="Genomic_DNA"/>
</dbReference>
<dbReference type="InterPro" id="IPR021109">
    <property type="entry name" value="Peptidase_aspartic_dom_sf"/>
</dbReference>
<reference evidence="1" key="1">
    <citation type="submission" date="2023-04" db="EMBL/GenBank/DDBJ databases">
        <title>Phytophthora fragariaefolia NBRC 109709.</title>
        <authorList>
            <person name="Ichikawa N."/>
            <person name="Sato H."/>
            <person name="Tonouchi N."/>
        </authorList>
    </citation>
    <scope>NUCLEOTIDE SEQUENCE</scope>
    <source>
        <strain evidence="1">NBRC 109709</strain>
    </source>
</reference>
<comment type="caution">
    <text evidence="1">The sequence shown here is derived from an EMBL/GenBank/DDBJ whole genome shotgun (WGS) entry which is preliminary data.</text>
</comment>
<dbReference type="Gene3D" id="2.40.70.10">
    <property type="entry name" value="Acid Proteases"/>
    <property type="match status" value="1"/>
</dbReference>
<accession>A0A9W6Y0C3</accession>
<keyword evidence="2" id="KW-1185">Reference proteome</keyword>
<dbReference type="SUPFAM" id="SSF50630">
    <property type="entry name" value="Acid proteases"/>
    <property type="match status" value="1"/>
</dbReference>
<dbReference type="Proteomes" id="UP001165121">
    <property type="component" value="Unassembled WGS sequence"/>
</dbReference>
<sequence length="244" mass="26454">MGGIGATSRKTLRFLNTGASVSMISLCLVRRLKLKLLIRDPIRVSGLGGVPTYISTIARIKIILGPRIVYVMSVYGADIGEGLEVMLGINFMYDAGVRGSVPEGLVQLPNEETVVILDKVRATLNSKLSGLVVEIVAKSWAAAVKVVNILPRMVWIYTGTAVAWIVEFGCFPSAGRWRESEPPCVQCPEYGWPINLMLRSRPTSSQVRIASLPGRPDAQDQLGDAKSVAHRPRSIALVVGDQVD</sequence>
<evidence type="ECO:0000313" key="1">
    <source>
        <dbReference type="EMBL" id="GMF49337.1"/>
    </source>
</evidence>
<gene>
    <name evidence="1" type="ORF">Pfra01_001946400</name>
</gene>
<dbReference type="AlphaFoldDB" id="A0A9W6Y0C3"/>
<proteinExistence type="predicted"/>
<name>A0A9W6Y0C3_9STRA</name>
<protein>
    <submittedName>
        <fullName evidence="1">Unnamed protein product</fullName>
    </submittedName>
</protein>